<accession>A0A9D1UF63</accession>
<dbReference type="GO" id="GO:0000287">
    <property type="term" value="F:magnesium ion binding"/>
    <property type="evidence" value="ECO:0007669"/>
    <property type="project" value="InterPro"/>
</dbReference>
<evidence type="ECO:0000256" key="4">
    <source>
        <dbReference type="ARBA" id="ARBA00023080"/>
    </source>
</evidence>
<dbReference type="AlphaFoldDB" id="A0A9D1UF63"/>
<name>A0A9D1UF63_9FIRM</name>
<dbReference type="GO" id="GO:0004170">
    <property type="term" value="F:dUTP diphosphatase activity"/>
    <property type="evidence" value="ECO:0007669"/>
    <property type="project" value="UniProtKB-EC"/>
</dbReference>
<dbReference type="EMBL" id="DXGE01000015">
    <property type="protein sequence ID" value="HIW85557.1"/>
    <property type="molecule type" value="Genomic_DNA"/>
</dbReference>
<evidence type="ECO:0000256" key="5">
    <source>
        <dbReference type="ARBA" id="ARBA00047686"/>
    </source>
</evidence>
<evidence type="ECO:0000256" key="2">
    <source>
        <dbReference type="ARBA" id="ARBA00012379"/>
    </source>
</evidence>
<keyword evidence="4" id="KW-0546">Nucleotide metabolism</keyword>
<dbReference type="CDD" id="cd07557">
    <property type="entry name" value="trimeric_dUTPase"/>
    <property type="match status" value="1"/>
</dbReference>
<feature type="domain" description="dUTPase-like" evidence="6">
    <location>
        <begin position="36"/>
        <end position="167"/>
    </location>
</feature>
<dbReference type="InterPro" id="IPR008181">
    <property type="entry name" value="dUTPase"/>
</dbReference>
<dbReference type="EC" id="3.6.1.23" evidence="2"/>
<keyword evidence="3" id="KW-0378">Hydrolase</keyword>
<dbReference type="SUPFAM" id="SSF51283">
    <property type="entry name" value="dUTPase-like"/>
    <property type="match status" value="1"/>
</dbReference>
<evidence type="ECO:0000313" key="8">
    <source>
        <dbReference type="Proteomes" id="UP000824205"/>
    </source>
</evidence>
<organism evidence="7 8">
    <name type="scientific">Candidatus Eubacterium faecipullorum</name>
    <dbReference type="NCBI Taxonomy" id="2838571"/>
    <lineage>
        <taxon>Bacteria</taxon>
        <taxon>Bacillati</taxon>
        <taxon>Bacillota</taxon>
        <taxon>Clostridia</taxon>
        <taxon>Eubacteriales</taxon>
        <taxon>Eubacteriaceae</taxon>
        <taxon>Eubacterium</taxon>
    </lineage>
</organism>
<comment type="similarity">
    <text evidence="1">Belongs to the dUTPase family.</text>
</comment>
<dbReference type="Proteomes" id="UP000824205">
    <property type="component" value="Unassembled WGS sequence"/>
</dbReference>
<dbReference type="PANTHER" id="PTHR11241:SF0">
    <property type="entry name" value="DEOXYURIDINE 5'-TRIPHOSPHATE NUCLEOTIDOHYDROLASE"/>
    <property type="match status" value="1"/>
</dbReference>
<dbReference type="InterPro" id="IPR029054">
    <property type="entry name" value="dUTPase-like"/>
</dbReference>
<dbReference type="PANTHER" id="PTHR11241">
    <property type="entry name" value="DEOXYURIDINE 5'-TRIPHOSPHATE NUCLEOTIDOHYDROLASE"/>
    <property type="match status" value="1"/>
</dbReference>
<evidence type="ECO:0000256" key="1">
    <source>
        <dbReference type="ARBA" id="ARBA00006581"/>
    </source>
</evidence>
<proteinExistence type="inferred from homology"/>
<dbReference type="Pfam" id="PF00692">
    <property type="entry name" value="dUTPase"/>
    <property type="match status" value="1"/>
</dbReference>
<comment type="catalytic activity">
    <reaction evidence="5">
        <text>dUTP + H2O = dUMP + diphosphate + H(+)</text>
        <dbReference type="Rhea" id="RHEA:10248"/>
        <dbReference type="ChEBI" id="CHEBI:15377"/>
        <dbReference type="ChEBI" id="CHEBI:15378"/>
        <dbReference type="ChEBI" id="CHEBI:33019"/>
        <dbReference type="ChEBI" id="CHEBI:61555"/>
        <dbReference type="ChEBI" id="CHEBI:246422"/>
        <dbReference type="EC" id="3.6.1.23"/>
    </reaction>
</comment>
<dbReference type="Gene3D" id="2.70.40.10">
    <property type="match status" value="1"/>
</dbReference>
<protein>
    <recommendedName>
        <fullName evidence="2">dUTP diphosphatase</fullName>
        <ecNumber evidence="2">3.6.1.23</ecNumber>
    </recommendedName>
</protein>
<gene>
    <name evidence="7" type="ORF">IAA48_03590</name>
</gene>
<reference evidence="7" key="1">
    <citation type="journal article" date="2021" name="PeerJ">
        <title>Extensive microbial diversity within the chicken gut microbiome revealed by metagenomics and culture.</title>
        <authorList>
            <person name="Gilroy R."/>
            <person name="Ravi A."/>
            <person name="Getino M."/>
            <person name="Pursley I."/>
            <person name="Horton D.L."/>
            <person name="Alikhan N.F."/>
            <person name="Baker D."/>
            <person name="Gharbi K."/>
            <person name="Hall N."/>
            <person name="Watson M."/>
            <person name="Adriaenssens E.M."/>
            <person name="Foster-Nyarko E."/>
            <person name="Jarju S."/>
            <person name="Secka A."/>
            <person name="Antonio M."/>
            <person name="Oren A."/>
            <person name="Chaudhuri R.R."/>
            <person name="La Ragione R."/>
            <person name="Hildebrand F."/>
            <person name="Pallen M.J."/>
        </authorList>
    </citation>
    <scope>NUCLEOTIDE SEQUENCE</scope>
    <source>
        <strain evidence="7">421</strain>
    </source>
</reference>
<dbReference type="GO" id="GO:0006226">
    <property type="term" value="P:dUMP biosynthetic process"/>
    <property type="evidence" value="ECO:0007669"/>
    <property type="project" value="InterPro"/>
</dbReference>
<evidence type="ECO:0000259" key="6">
    <source>
        <dbReference type="Pfam" id="PF00692"/>
    </source>
</evidence>
<dbReference type="GO" id="GO:0046081">
    <property type="term" value="P:dUTP catabolic process"/>
    <property type="evidence" value="ECO:0007669"/>
    <property type="project" value="InterPro"/>
</dbReference>
<reference evidence="7" key="2">
    <citation type="submission" date="2021-04" db="EMBL/GenBank/DDBJ databases">
        <authorList>
            <person name="Gilroy R."/>
        </authorList>
    </citation>
    <scope>NUCLEOTIDE SEQUENCE</scope>
    <source>
        <strain evidence="7">421</strain>
    </source>
</reference>
<comment type="caution">
    <text evidence="7">The sequence shown here is derived from an EMBL/GenBank/DDBJ whole genome shotgun (WGS) entry which is preliminary data.</text>
</comment>
<dbReference type="InterPro" id="IPR036157">
    <property type="entry name" value="dUTPase-like_sf"/>
</dbReference>
<dbReference type="InterPro" id="IPR033704">
    <property type="entry name" value="dUTPase_trimeric"/>
</dbReference>
<evidence type="ECO:0000313" key="7">
    <source>
        <dbReference type="EMBL" id="HIW85557.1"/>
    </source>
</evidence>
<sequence>MQRIAEFEKVSFAQFEADFKKNFPDCENVRAVYDGIKLPQRATSGSAGYDFYAPADITLKKGESALIPTGIRAKMEDGWVLQIFPRSGLGFKHRVQLDNTVGIIDADYYNSSNEGHIMIKLSCDAHDGGHTVALSAGEGFAQGIFLPFGITADDEASGVRDGGFGSTTKV</sequence>
<evidence type="ECO:0000256" key="3">
    <source>
        <dbReference type="ARBA" id="ARBA00022801"/>
    </source>
</evidence>